<dbReference type="AlphaFoldDB" id="A0AAV4BEP0"/>
<dbReference type="InterPro" id="IPR053134">
    <property type="entry name" value="RNA-dir_DNA_polymerase"/>
</dbReference>
<comment type="caution">
    <text evidence="2">The sequence shown here is derived from an EMBL/GenBank/DDBJ whole genome shotgun (WGS) entry which is preliminary data.</text>
</comment>
<feature type="domain" description="Reverse transcriptase" evidence="1">
    <location>
        <begin position="61"/>
        <end position="162"/>
    </location>
</feature>
<accession>A0AAV4BEP0</accession>
<dbReference type="InterPro" id="IPR043128">
    <property type="entry name" value="Rev_trsase/Diguanyl_cyclase"/>
</dbReference>
<dbReference type="SUPFAM" id="SSF56672">
    <property type="entry name" value="DNA/RNA polymerases"/>
    <property type="match status" value="1"/>
</dbReference>
<dbReference type="InterPro" id="IPR043502">
    <property type="entry name" value="DNA/RNA_pol_sf"/>
</dbReference>
<dbReference type="CDD" id="cd01647">
    <property type="entry name" value="RT_LTR"/>
    <property type="match status" value="1"/>
</dbReference>
<dbReference type="PANTHER" id="PTHR24559">
    <property type="entry name" value="TRANSPOSON TY3-I GAG-POL POLYPROTEIN"/>
    <property type="match status" value="1"/>
</dbReference>
<evidence type="ECO:0000313" key="3">
    <source>
        <dbReference type="Proteomes" id="UP000735302"/>
    </source>
</evidence>
<dbReference type="Proteomes" id="UP000735302">
    <property type="component" value="Unassembled WGS sequence"/>
</dbReference>
<dbReference type="EMBL" id="BLXT01004871">
    <property type="protein sequence ID" value="GFO17667.1"/>
    <property type="molecule type" value="Genomic_DNA"/>
</dbReference>
<evidence type="ECO:0000259" key="1">
    <source>
        <dbReference type="Pfam" id="PF00078"/>
    </source>
</evidence>
<protein>
    <submittedName>
        <fullName evidence="2">Zinc finger protein</fullName>
    </submittedName>
</protein>
<reference evidence="2 3" key="1">
    <citation type="journal article" date="2021" name="Elife">
        <title>Chloroplast acquisition without the gene transfer in kleptoplastic sea slugs, Plakobranchus ocellatus.</title>
        <authorList>
            <person name="Maeda T."/>
            <person name="Takahashi S."/>
            <person name="Yoshida T."/>
            <person name="Shimamura S."/>
            <person name="Takaki Y."/>
            <person name="Nagai Y."/>
            <person name="Toyoda A."/>
            <person name="Suzuki Y."/>
            <person name="Arimoto A."/>
            <person name="Ishii H."/>
            <person name="Satoh N."/>
            <person name="Nishiyama T."/>
            <person name="Hasebe M."/>
            <person name="Maruyama T."/>
            <person name="Minagawa J."/>
            <person name="Obokata J."/>
            <person name="Shigenobu S."/>
        </authorList>
    </citation>
    <scope>NUCLEOTIDE SEQUENCE [LARGE SCALE GENOMIC DNA]</scope>
</reference>
<proteinExistence type="predicted"/>
<keyword evidence="3" id="KW-1185">Reference proteome</keyword>
<dbReference type="Gene3D" id="3.30.70.270">
    <property type="match status" value="1"/>
</dbReference>
<dbReference type="PANTHER" id="PTHR24559:SF444">
    <property type="entry name" value="REVERSE TRANSCRIPTASE DOMAIN-CONTAINING PROTEIN"/>
    <property type="match status" value="1"/>
</dbReference>
<evidence type="ECO:0000313" key="2">
    <source>
        <dbReference type="EMBL" id="GFO17667.1"/>
    </source>
</evidence>
<organism evidence="2 3">
    <name type="scientific">Plakobranchus ocellatus</name>
    <dbReference type="NCBI Taxonomy" id="259542"/>
    <lineage>
        <taxon>Eukaryota</taxon>
        <taxon>Metazoa</taxon>
        <taxon>Spiralia</taxon>
        <taxon>Lophotrochozoa</taxon>
        <taxon>Mollusca</taxon>
        <taxon>Gastropoda</taxon>
        <taxon>Heterobranchia</taxon>
        <taxon>Euthyneura</taxon>
        <taxon>Panpulmonata</taxon>
        <taxon>Sacoglossa</taxon>
        <taxon>Placobranchoidea</taxon>
        <taxon>Plakobranchidae</taxon>
        <taxon>Plakobranchus</taxon>
    </lineage>
</organism>
<name>A0AAV4BEP0_9GAST</name>
<dbReference type="Gene3D" id="3.10.10.10">
    <property type="entry name" value="HIV Type 1 Reverse Transcriptase, subunit A, domain 1"/>
    <property type="match status" value="1"/>
</dbReference>
<dbReference type="InterPro" id="IPR000477">
    <property type="entry name" value="RT_dom"/>
</dbReference>
<dbReference type="Pfam" id="PF00078">
    <property type="entry name" value="RVT_1"/>
    <property type="match status" value="1"/>
</dbReference>
<gene>
    <name evidence="2" type="ORF">PoB_004417200</name>
</gene>
<sequence length="168" mass="19349">MSSSRGTTLVMRHRRMRVVVDVNDEDSSCNYCSCEALPKLCGWGSRIRKGNSPYATPAVMVKKQDRSNRICIDYRCLNKLTVFDPHPMIPPADVLQGIKNDRYFSKKGLGKGYGQIPVRQENIVMTAFMTMARHYKFLRMPFGMLNSRARLARAMKMLVRGMTTWWTM</sequence>